<evidence type="ECO:0000313" key="2">
    <source>
        <dbReference type="EMBL" id="BAR87712.1"/>
    </source>
</evidence>
<proteinExistence type="predicted"/>
<feature type="domain" description="HTH-like" evidence="1">
    <location>
        <begin position="9"/>
        <end position="62"/>
    </location>
</feature>
<keyword evidence="2" id="KW-0614">Plasmid</keyword>
<dbReference type="InterPro" id="IPR050900">
    <property type="entry name" value="Transposase_IS3/IS150/IS904"/>
</dbReference>
<dbReference type="AlphaFoldDB" id="A0A9W4A927"/>
<name>A0A9W4A927_BACTO</name>
<accession>A0A9W4A927</accession>
<reference evidence="2 3" key="1">
    <citation type="submission" date="2015-05" db="EMBL/GenBank/DDBJ databases">
        <title>Whole genome sequence of Bacillus thuringiensis serovar tolworthi Pasteur Institute Standard strain.</title>
        <authorList>
            <person name="Kanda K."/>
            <person name="Nakashima K."/>
            <person name="Nagano Y."/>
        </authorList>
    </citation>
    <scope>NUCLEOTIDE SEQUENCE [LARGE SCALE GENOMIC DNA]</scope>
    <source>
        <strain evidence="2 3">Pasteur Institute Standard strain</strain>
        <plasmid evidence="3">pKK3 DNA</plasmid>
    </source>
</reference>
<gene>
    <name evidence="2" type="ORF">KNN_06979</name>
</gene>
<dbReference type="PANTHER" id="PTHR46889:SF4">
    <property type="entry name" value="TRANSPOSASE INSO FOR INSERTION SEQUENCE ELEMENT IS911B-RELATED"/>
    <property type="match status" value="1"/>
</dbReference>
<geneLocation type="plasmid" evidence="3">
    <name>pKK3 DNA</name>
</geneLocation>
<dbReference type="Pfam" id="PF13276">
    <property type="entry name" value="HTH_21"/>
    <property type="match status" value="1"/>
</dbReference>
<evidence type="ECO:0000313" key="3">
    <source>
        <dbReference type="Proteomes" id="UP000055316"/>
    </source>
</evidence>
<organism evidence="2 3">
    <name type="scientific">Bacillus thuringiensis subsp. tolworthi</name>
    <dbReference type="NCBI Taxonomy" id="1442"/>
    <lineage>
        <taxon>Bacteria</taxon>
        <taxon>Bacillati</taxon>
        <taxon>Bacillota</taxon>
        <taxon>Bacilli</taxon>
        <taxon>Bacillales</taxon>
        <taxon>Bacillaceae</taxon>
        <taxon>Bacillus</taxon>
        <taxon>Bacillus cereus group</taxon>
    </lineage>
</organism>
<dbReference type="InterPro" id="IPR025948">
    <property type="entry name" value="HTH-like_dom"/>
</dbReference>
<evidence type="ECO:0000259" key="1">
    <source>
        <dbReference type="Pfam" id="PF13276"/>
    </source>
</evidence>
<dbReference type="PANTHER" id="PTHR46889">
    <property type="entry name" value="TRANSPOSASE INSF FOR INSERTION SEQUENCE IS3B-RELATED"/>
    <property type="match status" value="1"/>
</dbReference>
<dbReference type="Proteomes" id="UP000055316">
    <property type="component" value="Plasmid pKK3"/>
</dbReference>
<sequence length="78" mass="9349">MKRPDKYKKVKELIKEIFSENFGRYGYRRITLELRNRGHALNHKTVRRLMNILGLKCLVRLKNIVHIKRLSGNSLLIF</sequence>
<protein>
    <submittedName>
        <fullName evidence="2">Transposase orfB, IS150-related protein</fullName>
    </submittedName>
</protein>
<dbReference type="EMBL" id="AP014867">
    <property type="protein sequence ID" value="BAR87712.1"/>
    <property type="molecule type" value="Genomic_DNA"/>
</dbReference>